<dbReference type="PANTHER" id="PTHR31713">
    <property type="entry name" value="OS02G0177800 PROTEIN"/>
    <property type="match status" value="1"/>
</dbReference>
<accession>A0ABP0TH27</accession>
<dbReference type="InterPro" id="IPR046830">
    <property type="entry name" value="Calmod_bind_M"/>
</dbReference>
<gene>
    <name evidence="3" type="ORF">CSSPTR1EN2_LOCUS3441</name>
</gene>
<dbReference type="Pfam" id="PF07887">
    <property type="entry name" value="Calmodulin_bind"/>
    <property type="match status" value="1"/>
</dbReference>
<proteinExistence type="predicted"/>
<reference evidence="3" key="1">
    <citation type="submission" date="2024-02" db="EMBL/GenBank/DDBJ databases">
        <authorList>
            <consortium name="ELIXIR-Norway"/>
            <consortium name="Elixir Norway"/>
        </authorList>
    </citation>
    <scope>NUCLEOTIDE SEQUENCE</scope>
</reference>
<name>A0ABP0TH27_9BRYO</name>
<dbReference type="Pfam" id="PF20451">
    <property type="entry name" value="Calmod_bind_M"/>
    <property type="match status" value="1"/>
</dbReference>
<dbReference type="Proteomes" id="UP001497512">
    <property type="component" value="Chromosome 11"/>
</dbReference>
<organism evidence="3 4">
    <name type="scientific">Sphagnum troendelagicum</name>
    <dbReference type="NCBI Taxonomy" id="128251"/>
    <lineage>
        <taxon>Eukaryota</taxon>
        <taxon>Viridiplantae</taxon>
        <taxon>Streptophyta</taxon>
        <taxon>Embryophyta</taxon>
        <taxon>Bryophyta</taxon>
        <taxon>Sphagnophytina</taxon>
        <taxon>Sphagnopsida</taxon>
        <taxon>Sphagnales</taxon>
        <taxon>Sphagnaceae</taxon>
        <taxon>Sphagnum</taxon>
    </lineage>
</organism>
<protein>
    <recommendedName>
        <fullName evidence="5">Calmodulin-binding protein</fullName>
    </recommendedName>
</protein>
<evidence type="ECO:0000313" key="3">
    <source>
        <dbReference type="EMBL" id="CAK9196373.1"/>
    </source>
</evidence>
<dbReference type="EMBL" id="OZ019903">
    <property type="protein sequence ID" value="CAK9196373.1"/>
    <property type="molecule type" value="Genomic_DNA"/>
</dbReference>
<dbReference type="InterPro" id="IPR046831">
    <property type="entry name" value="Calmodulin_bind_N"/>
</dbReference>
<evidence type="ECO:0000259" key="2">
    <source>
        <dbReference type="Pfam" id="PF20451"/>
    </source>
</evidence>
<keyword evidence="4" id="KW-1185">Reference proteome</keyword>
<sequence>MSEHKRKHDSTTDDDNRASLKQELVCKRMVTAEERMMVEEKLRPALGQISGDSFLDIWNREPSLLEEMTFNVAEEVRTYVQTLALNRAFISILDAGVLTTSPLLDLTFILAEKVAERVSGTSMTGSFGNRDARARSEELSWQKSQRRWEQIKSNLLEFDWDGRILLLLFWQVPCKDHPRVEPHSQQTLADCTPFKVQIANSSQMPQKVFAGENLKNSDGSPIEVEMIDNRTGSIVLEGLESSAQVTVVVLEGSGENWIEVKPRDGKPPLLAGCVTATLKEGKGRFDTLQITDNSSFVRDKKFRLGFKTQLDSGIQGAFSEAICVKDARGKSNVKKEIPEEDDPVDVLVNIAKDGACSRKLNDNGIKTVKQLVLSYEKDPKGLRNMFEHMAKKSFDATIENAKRSQPVQMAQNQTTISGGAKEGHAVISVQKDVSGLLMSGDHSKFNVLENQHNLSLGHPQGDHLNPLAGLAMSSHSGEPGVVLQSLAFQPRVDTDCLNETAFPIDEMLLNSGTFFDPSWPSWGAVDFSAGSN</sequence>
<feature type="domain" description="Calmodulin binding protein central" evidence="2">
    <location>
        <begin position="342"/>
        <end position="403"/>
    </location>
</feature>
<evidence type="ECO:0008006" key="5">
    <source>
        <dbReference type="Google" id="ProtNLM"/>
    </source>
</evidence>
<evidence type="ECO:0000313" key="4">
    <source>
        <dbReference type="Proteomes" id="UP001497512"/>
    </source>
</evidence>
<dbReference type="InterPro" id="IPR012416">
    <property type="entry name" value="CBP60"/>
</dbReference>
<dbReference type="PANTHER" id="PTHR31713:SF43">
    <property type="entry name" value="CALMODULIN-BINDING PROTEIN 60 G"/>
    <property type="match status" value="1"/>
</dbReference>
<evidence type="ECO:0000259" key="1">
    <source>
        <dbReference type="Pfam" id="PF07887"/>
    </source>
</evidence>
<feature type="domain" description="Calmodulin binding protein-like N-terminal" evidence="1">
    <location>
        <begin position="199"/>
        <end position="326"/>
    </location>
</feature>